<dbReference type="RefSeq" id="WP_344972209.1">
    <property type="nucleotide sequence ID" value="NZ_BAAAVI010000021.1"/>
</dbReference>
<reference evidence="2" key="1">
    <citation type="journal article" date="2019" name="Int. J. Syst. Evol. Microbiol.">
        <title>The Global Catalogue of Microorganisms (GCM) 10K type strain sequencing project: providing services to taxonomists for standard genome sequencing and annotation.</title>
        <authorList>
            <consortium name="The Broad Institute Genomics Platform"/>
            <consortium name="The Broad Institute Genome Sequencing Center for Infectious Disease"/>
            <person name="Wu L."/>
            <person name="Ma J."/>
        </authorList>
    </citation>
    <scope>NUCLEOTIDE SEQUENCE [LARGE SCALE GENOMIC DNA]</scope>
    <source>
        <strain evidence="2">JCM 6242</strain>
    </source>
</reference>
<keyword evidence="2" id="KW-1185">Reference proteome</keyword>
<dbReference type="InterPro" id="IPR036390">
    <property type="entry name" value="WH_DNA-bd_sf"/>
</dbReference>
<dbReference type="EMBL" id="BAAAVI010000021">
    <property type="protein sequence ID" value="GAA2872644.1"/>
    <property type="molecule type" value="Genomic_DNA"/>
</dbReference>
<gene>
    <name evidence="1" type="ORF">GCM10010517_33080</name>
</gene>
<comment type="caution">
    <text evidence="1">The sequence shown here is derived from an EMBL/GenBank/DDBJ whole genome shotgun (WGS) entry which is preliminary data.</text>
</comment>
<dbReference type="InterPro" id="IPR011991">
    <property type="entry name" value="ArsR-like_HTH"/>
</dbReference>
<dbReference type="Proteomes" id="UP001500831">
    <property type="component" value="Unassembled WGS sequence"/>
</dbReference>
<name>A0ABP6IDD6_9ACTN</name>
<dbReference type="CDD" id="cd00090">
    <property type="entry name" value="HTH_ARSR"/>
    <property type="match status" value="1"/>
</dbReference>
<organism evidence="1 2">
    <name type="scientific">Streptosporangium fragile</name>
    <dbReference type="NCBI Taxonomy" id="46186"/>
    <lineage>
        <taxon>Bacteria</taxon>
        <taxon>Bacillati</taxon>
        <taxon>Actinomycetota</taxon>
        <taxon>Actinomycetes</taxon>
        <taxon>Streptosporangiales</taxon>
        <taxon>Streptosporangiaceae</taxon>
        <taxon>Streptosporangium</taxon>
    </lineage>
</organism>
<dbReference type="InterPro" id="IPR036388">
    <property type="entry name" value="WH-like_DNA-bd_sf"/>
</dbReference>
<dbReference type="SUPFAM" id="SSF46785">
    <property type="entry name" value="Winged helix' DNA-binding domain"/>
    <property type="match status" value="1"/>
</dbReference>
<evidence type="ECO:0000313" key="1">
    <source>
        <dbReference type="EMBL" id="GAA2872644.1"/>
    </source>
</evidence>
<protein>
    <submittedName>
        <fullName evidence="1">ArsR family transcriptional regulator</fullName>
    </submittedName>
</protein>
<proteinExistence type="predicted"/>
<sequence>MRSAAAPVVPIFKSRTQAELLAALYLRSRQNWTLASLSRELGVAPSTLHPEIRRLVEAQLITATELGRSRVLHANPDHPLFQPLAEILSYMYGPRAVISEEFAGIPGIERLLVFGSWAARHAGNPGPVPHDIDILVVGEVDRTALYAAADRAQERIGMPVNPVLASPRRWDAESDALIRQIKSAPVIDLTADLPTRSETPPP</sequence>
<evidence type="ECO:0000313" key="2">
    <source>
        <dbReference type="Proteomes" id="UP001500831"/>
    </source>
</evidence>
<accession>A0ABP6IDD6</accession>
<dbReference type="Gene3D" id="1.10.10.10">
    <property type="entry name" value="Winged helix-like DNA-binding domain superfamily/Winged helix DNA-binding domain"/>
    <property type="match status" value="1"/>
</dbReference>